<keyword evidence="1" id="KW-0378">Hydrolase</keyword>
<dbReference type="InterPro" id="IPR050698">
    <property type="entry name" value="MBL"/>
</dbReference>
<dbReference type="InterPro" id="IPR011108">
    <property type="entry name" value="RMMBL"/>
</dbReference>
<reference evidence="4 5" key="1">
    <citation type="submission" date="2017-05" db="EMBL/GenBank/DDBJ databases">
        <authorList>
            <person name="Varghese N."/>
            <person name="Submissions S."/>
        </authorList>
    </citation>
    <scope>NUCLEOTIDE SEQUENCE [LARGE SCALE GENOMIC DNA]</scope>
    <source>
        <strain evidence="4 5">DSM 15522</strain>
    </source>
</reference>
<dbReference type="RefSeq" id="WP_283399545.1">
    <property type="nucleotide sequence ID" value="NZ_FXUB01000001.1"/>
</dbReference>
<evidence type="ECO:0000313" key="5">
    <source>
        <dbReference type="Proteomes" id="UP001157911"/>
    </source>
</evidence>
<sequence length="417" mass="47645">MSSNLLVPLGGGNEIGASAYLYFIGGAKILVDSGIRFSKKDPYPDFELLKNITPELDAIFLTHAHVDHCGSLHVLSSLYPDTPIFMTHETAQLLSLMVEDAIKVKYINDKNSPDEWREYRLLDEMLARVERRDFFDVVKIKDVEVKIFPAGHILGAASFLFRYGDSRSLFHTGDISLTAQETVSGAVLPEEKVDILVSESTYLERRKRFDREKSLEEFYSTVRETIERRGKLLLPVFALGRAQEIISIITKGIEEGRIPPFTVYIDGLAREISTIYENLLDKTFYNFFVQPAPFFEGIPFEEACEEKVREADCIVSTSGMLMEGTPSYVYAKIMGKNPKNTVIFSGYMVEESFGYKLLNDRRVLKNFKFQIKKHHFSAHSDDEELKKIVEILEPERTVFVHGVGNKNQTFNREVVRF</sequence>
<name>A0ABY1N758_9BACT</name>
<feature type="domain" description="Metallo-beta-lactamase" evidence="2">
    <location>
        <begin position="16"/>
        <end position="222"/>
    </location>
</feature>
<dbReference type="InterPro" id="IPR036866">
    <property type="entry name" value="RibonucZ/Hydroxyglut_hydro"/>
</dbReference>
<dbReference type="Pfam" id="PF00753">
    <property type="entry name" value="Lactamase_B"/>
    <property type="match status" value="1"/>
</dbReference>
<dbReference type="CDD" id="cd16295">
    <property type="entry name" value="TTHA0252-CPSF-like_MBL-fold"/>
    <property type="match status" value="1"/>
</dbReference>
<dbReference type="SUPFAM" id="SSF56281">
    <property type="entry name" value="Metallo-hydrolase/oxidoreductase"/>
    <property type="match status" value="1"/>
</dbReference>
<dbReference type="Gene3D" id="3.40.50.10890">
    <property type="match status" value="1"/>
</dbReference>
<dbReference type="SMART" id="SM00849">
    <property type="entry name" value="Lactamase_B"/>
    <property type="match status" value="1"/>
</dbReference>
<dbReference type="Pfam" id="PF10996">
    <property type="entry name" value="Beta-Casp"/>
    <property type="match status" value="1"/>
</dbReference>
<keyword evidence="4" id="KW-0269">Exonuclease</keyword>
<proteinExistence type="predicted"/>
<evidence type="ECO:0000259" key="3">
    <source>
        <dbReference type="SMART" id="SM01027"/>
    </source>
</evidence>
<keyword evidence="4" id="KW-0540">Nuclease</keyword>
<dbReference type="PANTHER" id="PTHR11203:SF37">
    <property type="entry name" value="INTEGRATOR COMPLEX SUBUNIT 11"/>
    <property type="match status" value="1"/>
</dbReference>
<dbReference type="Gene3D" id="3.60.15.10">
    <property type="entry name" value="Ribonuclease Z/Hydroxyacylglutathione hydrolase-like"/>
    <property type="match status" value="1"/>
</dbReference>
<dbReference type="SMART" id="SM01027">
    <property type="entry name" value="Beta-Casp"/>
    <property type="match status" value="1"/>
</dbReference>
<comment type="caution">
    <text evidence="4">The sequence shown here is derived from an EMBL/GenBank/DDBJ whole genome shotgun (WGS) entry which is preliminary data.</text>
</comment>
<dbReference type="Proteomes" id="UP001157911">
    <property type="component" value="Unassembled WGS sequence"/>
</dbReference>
<gene>
    <name evidence="4" type="ORF">SAMN06265339_0031</name>
</gene>
<accession>A0ABY1N758</accession>
<dbReference type="GO" id="GO:0004527">
    <property type="term" value="F:exonuclease activity"/>
    <property type="evidence" value="ECO:0007669"/>
    <property type="project" value="UniProtKB-KW"/>
</dbReference>
<feature type="domain" description="Beta-Casp" evidence="3">
    <location>
        <begin position="242"/>
        <end position="357"/>
    </location>
</feature>
<evidence type="ECO:0000313" key="4">
    <source>
        <dbReference type="EMBL" id="SMP02157.1"/>
    </source>
</evidence>
<dbReference type="InterPro" id="IPR022712">
    <property type="entry name" value="Beta_Casp"/>
</dbReference>
<dbReference type="InterPro" id="IPR001279">
    <property type="entry name" value="Metallo-B-lactamas"/>
</dbReference>
<dbReference type="PANTHER" id="PTHR11203">
    <property type="entry name" value="CLEAVAGE AND POLYADENYLATION SPECIFICITY FACTOR FAMILY MEMBER"/>
    <property type="match status" value="1"/>
</dbReference>
<keyword evidence="5" id="KW-1185">Reference proteome</keyword>
<evidence type="ECO:0000259" key="2">
    <source>
        <dbReference type="SMART" id="SM00849"/>
    </source>
</evidence>
<organism evidence="4 5">
    <name type="scientific">Desulfurobacterium pacificum</name>
    <dbReference type="NCBI Taxonomy" id="240166"/>
    <lineage>
        <taxon>Bacteria</taxon>
        <taxon>Pseudomonadati</taxon>
        <taxon>Aquificota</taxon>
        <taxon>Aquificia</taxon>
        <taxon>Desulfurobacteriales</taxon>
        <taxon>Desulfurobacteriaceae</taxon>
        <taxon>Desulfurobacterium</taxon>
    </lineage>
</organism>
<evidence type="ECO:0000256" key="1">
    <source>
        <dbReference type="ARBA" id="ARBA00022801"/>
    </source>
</evidence>
<protein>
    <submittedName>
        <fullName evidence="4">RNA processing exonuclease, beta-lactamase fold, Cft2 family</fullName>
    </submittedName>
</protein>
<dbReference type="Pfam" id="PF07521">
    <property type="entry name" value="RMMBL"/>
    <property type="match status" value="1"/>
</dbReference>
<dbReference type="EMBL" id="FXUB01000001">
    <property type="protein sequence ID" value="SMP02157.1"/>
    <property type="molecule type" value="Genomic_DNA"/>
</dbReference>